<evidence type="ECO:0000313" key="3">
    <source>
        <dbReference type="Proteomes" id="UP000249061"/>
    </source>
</evidence>
<dbReference type="NCBIfam" id="TIGR04565">
    <property type="entry name" value="OMP_myx_plus"/>
    <property type="match status" value="1"/>
</dbReference>
<evidence type="ECO:0000313" key="2">
    <source>
        <dbReference type="EMBL" id="PZR11898.1"/>
    </source>
</evidence>
<proteinExistence type="predicted"/>
<name>A0A2W5URY6_9BACT</name>
<protein>
    <submittedName>
        <fullName evidence="2">Outer membrane beta-barrel domain-containing protein</fullName>
    </submittedName>
</protein>
<reference evidence="2 3" key="1">
    <citation type="submission" date="2017-08" db="EMBL/GenBank/DDBJ databases">
        <title>Infants hospitalized years apart are colonized by the same room-sourced microbial strains.</title>
        <authorList>
            <person name="Brooks B."/>
            <person name="Olm M.R."/>
            <person name="Firek B.A."/>
            <person name="Baker R."/>
            <person name="Thomas B.C."/>
            <person name="Morowitz M.J."/>
            <person name="Banfield J.F."/>
        </authorList>
    </citation>
    <scope>NUCLEOTIDE SEQUENCE [LARGE SCALE GENOMIC DNA]</scope>
    <source>
        <strain evidence="2">S2_003_000_R2_14</strain>
    </source>
</reference>
<feature type="chain" id="PRO_5015881747" evidence="1">
    <location>
        <begin position="19"/>
        <end position="209"/>
    </location>
</feature>
<evidence type="ECO:0000256" key="1">
    <source>
        <dbReference type="SAM" id="SignalP"/>
    </source>
</evidence>
<accession>A0A2W5URY6</accession>
<dbReference type="Proteomes" id="UP000249061">
    <property type="component" value="Unassembled WGS sequence"/>
</dbReference>
<organism evidence="2 3">
    <name type="scientific">Archangium gephyra</name>
    <dbReference type="NCBI Taxonomy" id="48"/>
    <lineage>
        <taxon>Bacteria</taxon>
        <taxon>Pseudomonadati</taxon>
        <taxon>Myxococcota</taxon>
        <taxon>Myxococcia</taxon>
        <taxon>Myxococcales</taxon>
        <taxon>Cystobacterineae</taxon>
        <taxon>Archangiaceae</taxon>
        <taxon>Archangium</taxon>
    </lineage>
</organism>
<dbReference type="InterPro" id="IPR030820">
    <property type="entry name" value="OMP_myx_plus_Proteobacteria"/>
</dbReference>
<gene>
    <name evidence="2" type="ORF">DI536_16325</name>
</gene>
<dbReference type="EMBL" id="QFQP01000013">
    <property type="protein sequence ID" value="PZR11898.1"/>
    <property type="molecule type" value="Genomic_DNA"/>
</dbReference>
<comment type="caution">
    <text evidence="2">The sequence shown here is derived from an EMBL/GenBank/DDBJ whole genome shotgun (WGS) entry which is preliminary data.</text>
</comment>
<sequence length="209" mass="23227">MFRPLIVLCLLLAAPALAQVDELENPGTVSAIQQRAYRMQHELNLSVGVLPLDAFYKGLYAQVGYTAHFTDSFAWQIGRAAYAYPVKTGLREQLERDFGVLPTAFDEVQFFFGSDLMWKPFYGKFSVLNRWVWHGEAFLMLGASLFKFTNVWRPGVNIGGGGRIFINQYLSLRLDVTNNIVIPVGGGSVALTNVMCITFGLGINFGATE</sequence>
<feature type="signal peptide" evidence="1">
    <location>
        <begin position="1"/>
        <end position="18"/>
    </location>
</feature>
<dbReference type="AlphaFoldDB" id="A0A2W5URY6"/>
<keyword evidence="1" id="KW-0732">Signal</keyword>